<keyword evidence="3" id="KW-1185">Reference proteome</keyword>
<feature type="region of interest" description="Disordered" evidence="1">
    <location>
        <begin position="384"/>
        <end position="459"/>
    </location>
</feature>
<feature type="compositionally biased region" description="Basic and acidic residues" evidence="1">
    <location>
        <begin position="387"/>
        <end position="442"/>
    </location>
</feature>
<feature type="compositionally biased region" description="Polar residues" evidence="1">
    <location>
        <begin position="175"/>
        <end position="197"/>
    </location>
</feature>
<dbReference type="AlphaFoldDB" id="A0AAW0MQQ7"/>
<evidence type="ECO:0000313" key="3">
    <source>
        <dbReference type="Proteomes" id="UP001460270"/>
    </source>
</evidence>
<name>A0AAW0MQQ7_9GOBI</name>
<protein>
    <submittedName>
        <fullName evidence="2">Uncharacterized protein</fullName>
    </submittedName>
</protein>
<dbReference type="Proteomes" id="UP001460270">
    <property type="component" value="Unassembled WGS sequence"/>
</dbReference>
<evidence type="ECO:0000256" key="1">
    <source>
        <dbReference type="SAM" id="MobiDB-lite"/>
    </source>
</evidence>
<feature type="region of interest" description="Disordered" evidence="1">
    <location>
        <begin position="175"/>
        <end position="262"/>
    </location>
</feature>
<dbReference type="EMBL" id="JBBPFD010000353">
    <property type="protein sequence ID" value="KAK7879129.1"/>
    <property type="molecule type" value="Genomic_DNA"/>
</dbReference>
<organism evidence="2 3">
    <name type="scientific">Mugilogobius chulae</name>
    <name type="common">yellowstripe goby</name>
    <dbReference type="NCBI Taxonomy" id="88201"/>
    <lineage>
        <taxon>Eukaryota</taxon>
        <taxon>Metazoa</taxon>
        <taxon>Chordata</taxon>
        <taxon>Craniata</taxon>
        <taxon>Vertebrata</taxon>
        <taxon>Euteleostomi</taxon>
        <taxon>Actinopterygii</taxon>
        <taxon>Neopterygii</taxon>
        <taxon>Teleostei</taxon>
        <taxon>Neoteleostei</taxon>
        <taxon>Acanthomorphata</taxon>
        <taxon>Gobiaria</taxon>
        <taxon>Gobiiformes</taxon>
        <taxon>Gobioidei</taxon>
        <taxon>Gobiidae</taxon>
        <taxon>Gobionellinae</taxon>
        <taxon>Mugilogobius</taxon>
    </lineage>
</organism>
<proteinExistence type="predicted"/>
<feature type="compositionally biased region" description="Basic residues" evidence="1">
    <location>
        <begin position="235"/>
        <end position="262"/>
    </location>
</feature>
<feature type="compositionally biased region" description="Basic and acidic residues" evidence="1">
    <location>
        <begin position="516"/>
        <end position="525"/>
    </location>
</feature>
<reference evidence="3" key="1">
    <citation type="submission" date="2024-04" db="EMBL/GenBank/DDBJ databases">
        <title>Salinicola lusitanus LLJ914,a marine bacterium isolated from the Okinawa Trough.</title>
        <authorList>
            <person name="Li J."/>
        </authorList>
    </citation>
    <scope>NUCLEOTIDE SEQUENCE [LARGE SCALE GENOMIC DNA]</scope>
</reference>
<feature type="region of interest" description="Disordered" evidence="1">
    <location>
        <begin position="1"/>
        <end position="107"/>
    </location>
</feature>
<gene>
    <name evidence="2" type="ORF">WMY93_034088</name>
</gene>
<feature type="compositionally biased region" description="Polar residues" evidence="1">
    <location>
        <begin position="222"/>
        <end position="234"/>
    </location>
</feature>
<feature type="compositionally biased region" description="Basic and acidic residues" evidence="1">
    <location>
        <begin position="198"/>
        <end position="210"/>
    </location>
</feature>
<comment type="caution">
    <text evidence="2">The sequence shown here is derived from an EMBL/GenBank/DDBJ whole genome shotgun (WGS) entry which is preliminary data.</text>
</comment>
<feature type="compositionally biased region" description="Polar residues" evidence="1">
    <location>
        <begin position="443"/>
        <end position="455"/>
    </location>
</feature>
<accession>A0AAW0MQQ7</accession>
<sequence>MEVQEGLEPRRSVHIKSSFPQRNQTTENQTTEKPDHREPDHRETRPQRNQTTEKPDHRDSSWCNWDFREEREREMERERGGRGREKREREMEREREKERGERTQALEASAVAHMGALERLLTSEQLRATGLCDELQTTLDASDNQHKLNQNLQETVSGLREQLQKSIQLLETANQSGGRLQTPNQSGGRLQTANQSEDGCRRPIKEENTGRSRSCCGPKVTAPQTGPRSKNQVQCRRKSRNLKPKKTQRNHRQTTRKFKQKRFRKKQKFVEIQVTKDFSDSAETVDEPKEESTKSLTKEQSLSLKILNSEAEVSPELIRVEAEAKSKENLSNLVENVKENVTKTVVPLQSKSPENLEDVSAIKEVQKSTNFGENILTIPNPSLLKQRKSEREEDAKKLPTNDEKIQTETIQKEAEVCRDSKTQKDSAETVVEPKEESTKGLTKEQSLSLETSPKQTELEAETKQFENNLLIVKIVEETQESLTQTKLKPPDDSTLLQTENSAQTFSQICGNREEKEQHYNREDRGGNPGQFEQKQRQRRRLLRLFRFRRAECRAGKNLEES</sequence>
<feature type="compositionally biased region" description="Basic and acidic residues" evidence="1">
    <location>
        <begin position="30"/>
        <end position="104"/>
    </location>
</feature>
<evidence type="ECO:0000313" key="2">
    <source>
        <dbReference type="EMBL" id="KAK7879129.1"/>
    </source>
</evidence>
<feature type="region of interest" description="Disordered" evidence="1">
    <location>
        <begin position="516"/>
        <end position="535"/>
    </location>
</feature>
<feature type="region of interest" description="Disordered" evidence="1">
    <location>
        <begin position="279"/>
        <end position="298"/>
    </location>
</feature>
<feature type="compositionally biased region" description="Basic and acidic residues" evidence="1">
    <location>
        <begin position="286"/>
        <end position="297"/>
    </location>
</feature>